<organism evidence="3 4">
    <name type="scientific">Artemisia annua</name>
    <name type="common">Sweet wormwood</name>
    <dbReference type="NCBI Taxonomy" id="35608"/>
    <lineage>
        <taxon>Eukaryota</taxon>
        <taxon>Viridiplantae</taxon>
        <taxon>Streptophyta</taxon>
        <taxon>Embryophyta</taxon>
        <taxon>Tracheophyta</taxon>
        <taxon>Spermatophyta</taxon>
        <taxon>Magnoliopsida</taxon>
        <taxon>eudicotyledons</taxon>
        <taxon>Gunneridae</taxon>
        <taxon>Pentapetalae</taxon>
        <taxon>asterids</taxon>
        <taxon>campanulids</taxon>
        <taxon>Asterales</taxon>
        <taxon>Asteraceae</taxon>
        <taxon>Asteroideae</taxon>
        <taxon>Anthemideae</taxon>
        <taxon>Artemisiinae</taxon>
        <taxon>Artemisia</taxon>
    </lineage>
</organism>
<evidence type="ECO:0000313" key="4">
    <source>
        <dbReference type="Proteomes" id="UP000245207"/>
    </source>
</evidence>
<dbReference type="Proteomes" id="UP000245207">
    <property type="component" value="Unassembled WGS sequence"/>
</dbReference>
<evidence type="ECO:0000313" key="3">
    <source>
        <dbReference type="EMBL" id="PWA42131.1"/>
    </source>
</evidence>
<keyword evidence="4" id="KW-1185">Reference proteome</keyword>
<keyword evidence="1" id="KW-0175">Coiled coil</keyword>
<feature type="region of interest" description="Disordered" evidence="2">
    <location>
        <begin position="76"/>
        <end position="97"/>
    </location>
</feature>
<feature type="coiled-coil region" evidence="1">
    <location>
        <begin position="24"/>
        <end position="56"/>
    </location>
</feature>
<reference evidence="3 4" key="1">
    <citation type="journal article" date="2018" name="Mol. Plant">
        <title>The genome of Artemisia annua provides insight into the evolution of Asteraceae family and artemisinin biosynthesis.</title>
        <authorList>
            <person name="Shen Q."/>
            <person name="Zhang L."/>
            <person name="Liao Z."/>
            <person name="Wang S."/>
            <person name="Yan T."/>
            <person name="Shi P."/>
            <person name="Liu M."/>
            <person name="Fu X."/>
            <person name="Pan Q."/>
            <person name="Wang Y."/>
            <person name="Lv Z."/>
            <person name="Lu X."/>
            <person name="Zhang F."/>
            <person name="Jiang W."/>
            <person name="Ma Y."/>
            <person name="Chen M."/>
            <person name="Hao X."/>
            <person name="Li L."/>
            <person name="Tang Y."/>
            <person name="Lv G."/>
            <person name="Zhou Y."/>
            <person name="Sun X."/>
            <person name="Brodelius P.E."/>
            <person name="Rose J.K.C."/>
            <person name="Tang K."/>
        </authorList>
    </citation>
    <scope>NUCLEOTIDE SEQUENCE [LARGE SCALE GENOMIC DNA]</scope>
    <source>
        <strain evidence="4">cv. Huhao1</strain>
        <tissue evidence="3">Leaf</tissue>
    </source>
</reference>
<evidence type="ECO:0000256" key="1">
    <source>
        <dbReference type="SAM" id="Coils"/>
    </source>
</evidence>
<gene>
    <name evidence="3" type="ORF">CTI12_AA546790</name>
</gene>
<protein>
    <submittedName>
        <fullName evidence="3">Uncharacterized protein</fullName>
    </submittedName>
</protein>
<comment type="caution">
    <text evidence="3">The sequence shown here is derived from an EMBL/GenBank/DDBJ whole genome shotgun (WGS) entry which is preliminary data.</text>
</comment>
<evidence type="ECO:0000256" key="2">
    <source>
        <dbReference type="SAM" id="MobiDB-lite"/>
    </source>
</evidence>
<dbReference type="AlphaFoldDB" id="A0A2U1KZE6"/>
<dbReference type="EMBL" id="PKPP01012600">
    <property type="protein sequence ID" value="PWA42131.1"/>
    <property type="molecule type" value="Genomic_DNA"/>
</dbReference>
<proteinExistence type="predicted"/>
<name>A0A2U1KZE6_ARTAN</name>
<accession>A0A2U1KZE6</accession>
<sequence>MNEGEKIQDEMIHKDDVSIFDELLDKTDEELKKEYRDMKEKEAKLASKKLEELTDEEFFEVSKMLNGRNLGIRKTSKKNKRNKQANLHKNKKKRKKQVHLVVKVGSTFLSSHQDLSRHLI</sequence>